<dbReference type="EMBL" id="CAEZTU010000018">
    <property type="protein sequence ID" value="CAB4576532.1"/>
    <property type="molecule type" value="Genomic_DNA"/>
</dbReference>
<dbReference type="SUPFAM" id="SSF56784">
    <property type="entry name" value="HAD-like"/>
    <property type="match status" value="1"/>
</dbReference>
<dbReference type="InterPro" id="IPR023198">
    <property type="entry name" value="PGP-like_dom2"/>
</dbReference>
<reference evidence="1" key="1">
    <citation type="submission" date="2020-05" db="EMBL/GenBank/DDBJ databases">
        <authorList>
            <person name="Chiriac C."/>
            <person name="Salcher M."/>
            <person name="Ghai R."/>
            <person name="Kavagutti S V."/>
        </authorList>
    </citation>
    <scope>NUCLEOTIDE SEQUENCE</scope>
</reference>
<dbReference type="PANTHER" id="PTHR47829">
    <property type="entry name" value="HYDROLASE, PUTATIVE (AFU_ORTHOLOGUE AFUA_1G12880)-RELATED"/>
    <property type="match status" value="1"/>
</dbReference>
<dbReference type="InterPro" id="IPR052898">
    <property type="entry name" value="ACAD10-like"/>
</dbReference>
<dbReference type="InterPro" id="IPR006439">
    <property type="entry name" value="HAD-SF_hydro_IA"/>
</dbReference>
<proteinExistence type="predicted"/>
<evidence type="ECO:0000313" key="1">
    <source>
        <dbReference type="EMBL" id="CAB4576532.1"/>
    </source>
</evidence>
<sequence>MPKVVNKPVALIVDWGGVLTNGLDHMLTNWTGHENIDLDIYYKVFNDWLGPQAEKELRINPVHALETGQMSVPDFEIHLAEALLTLGGIKVESQGLLKRMFDFFEHAPDMNGLVHRARKKGIKTALLSNSWGNSYPRHGWDDMFDEVVISGEVGMRKPDANIYHHTLNRLKINPNEAVFVDDLPHNIKAASDLGMIGILHVDYETTKMEIEAIFDEKFD</sequence>
<dbReference type="Pfam" id="PF00702">
    <property type="entry name" value="Hydrolase"/>
    <property type="match status" value="1"/>
</dbReference>
<protein>
    <submittedName>
        <fullName evidence="1">Unannotated protein</fullName>
    </submittedName>
</protein>
<dbReference type="SFLD" id="SFLDS00003">
    <property type="entry name" value="Haloacid_Dehalogenase"/>
    <property type="match status" value="1"/>
</dbReference>
<dbReference type="Gene3D" id="1.10.150.240">
    <property type="entry name" value="Putative phosphatase, domain 2"/>
    <property type="match status" value="1"/>
</dbReference>
<dbReference type="NCBIfam" id="TIGR01509">
    <property type="entry name" value="HAD-SF-IA-v3"/>
    <property type="match status" value="1"/>
</dbReference>
<name>A0A6J6EJA8_9ZZZZ</name>
<gene>
    <name evidence="1" type="ORF">UFOPK1740_00603</name>
</gene>
<dbReference type="PANTHER" id="PTHR47829:SF1">
    <property type="entry name" value="HAD FAMILY PHOSPHATASE"/>
    <property type="match status" value="1"/>
</dbReference>
<organism evidence="1">
    <name type="scientific">freshwater metagenome</name>
    <dbReference type="NCBI Taxonomy" id="449393"/>
    <lineage>
        <taxon>unclassified sequences</taxon>
        <taxon>metagenomes</taxon>
        <taxon>ecological metagenomes</taxon>
    </lineage>
</organism>
<dbReference type="InterPro" id="IPR036412">
    <property type="entry name" value="HAD-like_sf"/>
</dbReference>
<dbReference type="NCBIfam" id="TIGR01549">
    <property type="entry name" value="HAD-SF-IA-v1"/>
    <property type="match status" value="1"/>
</dbReference>
<dbReference type="InterPro" id="IPR023214">
    <property type="entry name" value="HAD_sf"/>
</dbReference>
<dbReference type="AlphaFoldDB" id="A0A6J6EJA8"/>
<dbReference type="Gene3D" id="3.40.50.1000">
    <property type="entry name" value="HAD superfamily/HAD-like"/>
    <property type="match status" value="1"/>
</dbReference>
<dbReference type="CDD" id="cd02603">
    <property type="entry name" value="HAD_sEH-N_like"/>
    <property type="match status" value="1"/>
</dbReference>
<accession>A0A6J6EJA8</accession>
<dbReference type="SFLD" id="SFLDG01129">
    <property type="entry name" value="C1.5:_HAD__Beta-PGM__Phosphata"/>
    <property type="match status" value="1"/>
</dbReference>